<dbReference type="AlphaFoldDB" id="R9KTQ9"/>
<keyword evidence="2" id="KW-0732">Signal</keyword>
<protein>
    <submittedName>
        <fullName evidence="3">Uncharacterized protein</fullName>
    </submittedName>
</protein>
<evidence type="ECO:0000256" key="1">
    <source>
        <dbReference type="SAM" id="MobiDB-lite"/>
    </source>
</evidence>
<proteinExistence type="predicted"/>
<dbReference type="PROSITE" id="PS51257">
    <property type="entry name" value="PROKAR_LIPOPROTEIN"/>
    <property type="match status" value="1"/>
</dbReference>
<feature type="chain" id="PRO_5004476072" evidence="2">
    <location>
        <begin position="27"/>
        <end position="91"/>
    </location>
</feature>
<evidence type="ECO:0000256" key="2">
    <source>
        <dbReference type="SAM" id="SignalP"/>
    </source>
</evidence>
<feature type="signal peptide" evidence="2">
    <location>
        <begin position="1"/>
        <end position="26"/>
    </location>
</feature>
<accession>R9KTQ9</accession>
<comment type="caution">
    <text evidence="3">The sequence shown here is derived from an EMBL/GenBank/DDBJ whole genome shotgun (WGS) entry which is preliminary data.</text>
</comment>
<dbReference type="HOGENOM" id="CLU_2422287_0_0_11"/>
<evidence type="ECO:0000313" key="3">
    <source>
        <dbReference type="EMBL" id="EOS49750.1"/>
    </source>
</evidence>
<gene>
    <name evidence="3" type="ORF">C811_02211</name>
</gene>
<dbReference type="Proteomes" id="UP000014204">
    <property type="component" value="Unassembled WGS sequence"/>
</dbReference>
<dbReference type="STRING" id="1235794.C811_02211"/>
<name>R9KTQ9_9ACTN</name>
<evidence type="ECO:0000313" key="4">
    <source>
        <dbReference type="Proteomes" id="UP000014204"/>
    </source>
</evidence>
<feature type="region of interest" description="Disordered" evidence="1">
    <location>
        <begin position="31"/>
        <end position="52"/>
    </location>
</feature>
<organism evidence="3 4">
    <name type="scientific">Adlercreutzia caecimuris B7</name>
    <dbReference type="NCBI Taxonomy" id="1235794"/>
    <lineage>
        <taxon>Bacteria</taxon>
        <taxon>Bacillati</taxon>
        <taxon>Actinomycetota</taxon>
        <taxon>Coriobacteriia</taxon>
        <taxon>Eggerthellales</taxon>
        <taxon>Eggerthellaceae</taxon>
        <taxon>Adlercreutzia</taxon>
    </lineage>
</organism>
<sequence length="91" mass="8838">MEKKRLGMGVTVVALCGVLAGGMALAGCTGTAPAGDAGEKTPATGAATEAPQVDGETVALTPKEFQILSLMADACSKASGVSATLRGVSLT</sequence>
<dbReference type="EMBL" id="ASSY01000010">
    <property type="protein sequence ID" value="EOS49750.1"/>
    <property type="molecule type" value="Genomic_DNA"/>
</dbReference>
<reference evidence="3 4" key="1">
    <citation type="submission" date="2013-04" db="EMBL/GenBank/DDBJ databases">
        <title>The Genome Sequence of Enterorhabdus caecimuris B7.</title>
        <authorList>
            <consortium name="The Broad Institute Genomics Platform"/>
            <consortium name="The Broad Institute Genome Sequencing Center for Infectious Disease"/>
            <person name="Earl A."/>
            <person name="Xavier R."/>
            <person name="Elson C."/>
            <person name="Duck W."/>
            <person name="Walker B."/>
            <person name="Young S."/>
            <person name="Zeng Q."/>
            <person name="Gargeya S."/>
            <person name="Fitzgerald M."/>
            <person name="Haas B."/>
            <person name="Abouelleil A."/>
            <person name="Allen A.W."/>
            <person name="Alvarado L."/>
            <person name="Arachchi H.M."/>
            <person name="Berlin A.M."/>
            <person name="Chapman S.B."/>
            <person name="Gainer-Dewar J."/>
            <person name="Goldberg J."/>
            <person name="Griggs A."/>
            <person name="Gujja S."/>
            <person name="Hansen M."/>
            <person name="Howarth C."/>
            <person name="Imamovic A."/>
            <person name="Ireland A."/>
            <person name="Larimer J."/>
            <person name="McCowan C."/>
            <person name="Murphy C."/>
            <person name="Pearson M."/>
            <person name="Poon T.W."/>
            <person name="Priest M."/>
            <person name="Roberts A."/>
            <person name="Saif S."/>
            <person name="Shea T."/>
            <person name="Sisk P."/>
            <person name="Sykes S."/>
            <person name="Wortman J."/>
            <person name="Nusbaum C."/>
            <person name="Birren B."/>
        </authorList>
    </citation>
    <scope>NUCLEOTIDE SEQUENCE [LARGE SCALE GENOMIC DNA]</scope>
    <source>
        <strain evidence="3 4">B7</strain>
    </source>
</reference>
<keyword evidence="4" id="KW-1185">Reference proteome</keyword>